<evidence type="ECO:0000256" key="1">
    <source>
        <dbReference type="ARBA" id="ARBA00001946"/>
    </source>
</evidence>
<dbReference type="Gene3D" id="1.10.150.240">
    <property type="entry name" value="Putative phosphatase, domain 2"/>
    <property type="match status" value="1"/>
</dbReference>
<dbReference type="PANTHER" id="PTHR46193">
    <property type="entry name" value="6-PHOSPHOGLUCONATE PHOSPHATASE"/>
    <property type="match status" value="1"/>
</dbReference>
<dbReference type="RefSeq" id="WP_136405858.1">
    <property type="nucleotide sequence ID" value="NZ_SSWX01000006.1"/>
</dbReference>
<name>A0A4S5BQN2_9BURK</name>
<comment type="caution">
    <text evidence="5">The sequence shown here is derived from an EMBL/GenBank/DDBJ whole genome shotgun (WGS) entry which is preliminary data.</text>
</comment>
<dbReference type="Gene3D" id="3.40.50.1000">
    <property type="entry name" value="HAD superfamily/HAD-like"/>
    <property type="match status" value="1"/>
</dbReference>
<keyword evidence="6" id="KW-1185">Reference proteome</keyword>
<gene>
    <name evidence="5" type="ORF">E8K88_06025</name>
</gene>
<evidence type="ECO:0000313" key="5">
    <source>
        <dbReference type="EMBL" id="THJ34649.1"/>
    </source>
</evidence>
<keyword evidence="3" id="KW-0479">Metal-binding</keyword>
<dbReference type="SFLD" id="SFLDS00003">
    <property type="entry name" value="Haloacid_Dehalogenase"/>
    <property type="match status" value="1"/>
</dbReference>
<dbReference type="PANTHER" id="PTHR46193:SF10">
    <property type="entry name" value="6-PHOSPHOGLUCONATE PHOSPHATASE"/>
    <property type="match status" value="1"/>
</dbReference>
<comment type="similarity">
    <text evidence="2">Belongs to the HAD-like hydrolase superfamily. CbbY/CbbZ/Gph/YieH family.</text>
</comment>
<dbReference type="InterPro" id="IPR051600">
    <property type="entry name" value="Beta-PGM-like"/>
</dbReference>
<dbReference type="Pfam" id="PF00702">
    <property type="entry name" value="Hydrolase"/>
    <property type="match status" value="1"/>
</dbReference>
<sequence>MDSPVIESNFQAILFDCDGVLVDSEGITNQVLCQLFNEAGWALTYDECFAIFHGIAVRDERQRIEQETGQPLTEAWMADFYAKRNARLSTELEAEPGAVEAIKALHQRFDGRIACASGGDPLKLELQLKRVGLWPYFEGRVFSGQVTPRNKPHPDVYLAAAQAVGVPAEQCLVVEDSLPGSTAGLAAGATVIGYDKQGCYIPGMRALGVRHFITHMGDLPATIDALTSATGLASV</sequence>
<dbReference type="AlphaFoldDB" id="A0A4S5BQN2"/>
<accession>A0A4S5BQN2</accession>
<dbReference type="NCBIfam" id="TIGR01509">
    <property type="entry name" value="HAD-SF-IA-v3"/>
    <property type="match status" value="1"/>
</dbReference>
<dbReference type="InterPro" id="IPR036412">
    <property type="entry name" value="HAD-like_sf"/>
</dbReference>
<evidence type="ECO:0000313" key="6">
    <source>
        <dbReference type="Proteomes" id="UP000306236"/>
    </source>
</evidence>
<dbReference type="InterPro" id="IPR006439">
    <property type="entry name" value="HAD-SF_hydro_IA"/>
</dbReference>
<evidence type="ECO:0000256" key="3">
    <source>
        <dbReference type="ARBA" id="ARBA00022723"/>
    </source>
</evidence>
<organism evidence="5 6">
    <name type="scientific">Lampropedia aestuarii</name>
    <dbReference type="NCBI Taxonomy" id="2562762"/>
    <lineage>
        <taxon>Bacteria</taxon>
        <taxon>Pseudomonadati</taxon>
        <taxon>Pseudomonadota</taxon>
        <taxon>Betaproteobacteria</taxon>
        <taxon>Burkholderiales</taxon>
        <taxon>Comamonadaceae</taxon>
        <taxon>Lampropedia</taxon>
    </lineage>
</organism>
<evidence type="ECO:0000256" key="4">
    <source>
        <dbReference type="ARBA" id="ARBA00022842"/>
    </source>
</evidence>
<dbReference type="SUPFAM" id="SSF56784">
    <property type="entry name" value="HAD-like"/>
    <property type="match status" value="1"/>
</dbReference>
<dbReference type="SFLD" id="SFLDG01129">
    <property type="entry name" value="C1.5:_HAD__Beta-PGM__Phosphata"/>
    <property type="match status" value="1"/>
</dbReference>
<dbReference type="OrthoDB" id="9800058at2"/>
<evidence type="ECO:0000256" key="2">
    <source>
        <dbReference type="ARBA" id="ARBA00006171"/>
    </source>
</evidence>
<reference evidence="5 6" key="1">
    <citation type="submission" date="2019-04" db="EMBL/GenBank/DDBJ databases">
        <title>Lampropedia sp YIM MLB12 draf genome.</title>
        <authorList>
            <person name="Wang Y.-X."/>
        </authorList>
    </citation>
    <scope>NUCLEOTIDE SEQUENCE [LARGE SCALE GENOMIC DNA]</scope>
    <source>
        <strain evidence="5 6">YIM MLB12</strain>
    </source>
</reference>
<dbReference type="InterPro" id="IPR023214">
    <property type="entry name" value="HAD_sf"/>
</dbReference>
<keyword evidence="4" id="KW-0460">Magnesium</keyword>
<dbReference type="GO" id="GO:0003824">
    <property type="term" value="F:catalytic activity"/>
    <property type="evidence" value="ECO:0007669"/>
    <property type="project" value="UniProtKB-ARBA"/>
</dbReference>
<protein>
    <submittedName>
        <fullName evidence="5">HAD family phosphatase</fullName>
    </submittedName>
</protein>
<comment type="cofactor">
    <cofactor evidence="1">
        <name>Mg(2+)</name>
        <dbReference type="ChEBI" id="CHEBI:18420"/>
    </cofactor>
</comment>
<dbReference type="Proteomes" id="UP000306236">
    <property type="component" value="Unassembled WGS sequence"/>
</dbReference>
<dbReference type="GO" id="GO:0046872">
    <property type="term" value="F:metal ion binding"/>
    <property type="evidence" value="ECO:0007669"/>
    <property type="project" value="UniProtKB-KW"/>
</dbReference>
<dbReference type="EMBL" id="SSWX01000006">
    <property type="protein sequence ID" value="THJ34649.1"/>
    <property type="molecule type" value="Genomic_DNA"/>
</dbReference>
<dbReference type="InterPro" id="IPR023198">
    <property type="entry name" value="PGP-like_dom2"/>
</dbReference>
<proteinExistence type="inferred from homology"/>